<dbReference type="AlphaFoldDB" id="A0A1Y5RJH0"/>
<feature type="domain" description="RDD" evidence="6">
    <location>
        <begin position="29"/>
        <end position="145"/>
    </location>
</feature>
<keyword evidence="2 5" id="KW-0812">Transmembrane</keyword>
<evidence type="ECO:0000313" key="8">
    <source>
        <dbReference type="Proteomes" id="UP000193900"/>
    </source>
</evidence>
<gene>
    <name evidence="7" type="ORF">ROA7023_00435</name>
</gene>
<dbReference type="GO" id="GO:0016020">
    <property type="term" value="C:membrane"/>
    <property type="evidence" value="ECO:0007669"/>
    <property type="project" value="UniProtKB-SubCell"/>
</dbReference>
<name>A0A1Y5RJH0_9RHOB</name>
<keyword evidence="3 5" id="KW-1133">Transmembrane helix</keyword>
<organism evidence="7 8">
    <name type="scientific">Roseisalinus antarcticus</name>
    <dbReference type="NCBI Taxonomy" id="254357"/>
    <lineage>
        <taxon>Bacteria</taxon>
        <taxon>Pseudomonadati</taxon>
        <taxon>Pseudomonadota</taxon>
        <taxon>Alphaproteobacteria</taxon>
        <taxon>Rhodobacterales</taxon>
        <taxon>Roseobacteraceae</taxon>
        <taxon>Roseisalinus</taxon>
    </lineage>
</organism>
<sequence length="154" mass="16810">MYADGHSAPRTAGRLPDPRSRPDFYEGVPGKRFGAWIADTVLVVLVCVLLLPFTAFLGLFFFPVMMLIVGFFYRWSTLAGGSATWGMRLMGIELREADGHRFSNGTALAHTLGYSVSIAVPVLQVISIVLMLITDRKQGLTDHIIGTAALNKPV</sequence>
<comment type="subcellular location">
    <subcellularLocation>
        <location evidence="1">Membrane</location>
        <topology evidence="1">Multi-pass membrane protein</topology>
    </subcellularLocation>
</comment>
<keyword evidence="4 5" id="KW-0472">Membrane</keyword>
<protein>
    <submittedName>
        <fullName evidence="7">RDD family protein</fullName>
    </submittedName>
</protein>
<dbReference type="OrthoDB" id="7270324at2"/>
<accession>A0A1Y5RJH0</accession>
<dbReference type="Proteomes" id="UP000193900">
    <property type="component" value="Unassembled WGS sequence"/>
</dbReference>
<evidence type="ECO:0000313" key="7">
    <source>
        <dbReference type="EMBL" id="SLN19042.1"/>
    </source>
</evidence>
<dbReference type="RefSeq" id="WP_085877336.1">
    <property type="nucleotide sequence ID" value="NZ_FWFZ01000001.1"/>
</dbReference>
<feature type="transmembrane region" description="Helical" evidence="5">
    <location>
        <begin position="112"/>
        <end position="133"/>
    </location>
</feature>
<proteinExistence type="predicted"/>
<dbReference type="InterPro" id="IPR010432">
    <property type="entry name" value="RDD"/>
</dbReference>
<keyword evidence="8" id="KW-1185">Reference proteome</keyword>
<dbReference type="EMBL" id="FWFZ01000001">
    <property type="protein sequence ID" value="SLN19042.1"/>
    <property type="molecule type" value="Genomic_DNA"/>
</dbReference>
<evidence type="ECO:0000256" key="4">
    <source>
        <dbReference type="ARBA" id="ARBA00023136"/>
    </source>
</evidence>
<evidence type="ECO:0000259" key="6">
    <source>
        <dbReference type="Pfam" id="PF06271"/>
    </source>
</evidence>
<evidence type="ECO:0000256" key="1">
    <source>
        <dbReference type="ARBA" id="ARBA00004141"/>
    </source>
</evidence>
<reference evidence="7 8" key="1">
    <citation type="submission" date="2017-03" db="EMBL/GenBank/DDBJ databases">
        <authorList>
            <person name="Afonso C.L."/>
            <person name="Miller P.J."/>
            <person name="Scott M.A."/>
            <person name="Spackman E."/>
            <person name="Goraichik I."/>
            <person name="Dimitrov K.M."/>
            <person name="Suarez D.L."/>
            <person name="Swayne D.E."/>
        </authorList>
    </citation>
    <scope>NUCLEOTIDE SEQUENCE [LARGE SCALE GENOMIC DNA]</scope>
    <source>
        <strain evidence="7 8">CECT 7023</strain>
    </source>
</reference>
<evidence type="ECO:0000256" key="5">
    <source>
        <dbReference type="SAM" id="Phobius"/>
    </source>
</evidence>
<evidence type="ECO:0000256" key="3">
    <source>
        <dbReference type="ARBA" id="ARBA00022989"/>
    </source>
</evidence>
<evidence type="ECO:0000256" key="2">
    <source>
        <dbReference type="ARBA" id="ARBA00022692"/>
    </source>
</evidence>
<dbReference type="Pfam" id="PF06271">
    <property type="entry name" value="RDD"/>
    <property type="match status" value="1"/>
</dbReference>